<sequence length="161" mass="17470">MPTSPVSSPASSSERTLLETFLDGCRTALPATLDGLDEEQVRRRLVPSRTTLLGLLKHLTYVEAFWFQHAVTGASLRDLGVASTPDRSFVLRKDDSAASLRAAHAAVVEASRAAVAGRPFDEVVTGRGRPVSVRFVHLQVLKEYAQHTGHADILREQLLAG</sequence>
<dbReference type="SUPFAM" id="SSF109854">
    <property type="entry name" value="DinB/YfiT-like putative metalloenzymes"/>
    <property type="match status" value="1"/>
</dbReference>
<proteinExistence type="predicted"/>
<protein>
    <recommendedName>
        <fullName evidence="3">Mini-circle protein</fullName>
    </recommendedName>
</protein>
<accession>A0ABU0GI23</accession>
<evidence type="ECO:0000313" key="1">
    <source>
        <dbReference type="EMBL" id="MDQ0425030.1"/>
    </source>
</evidence>
<keyword evidence="2" id="KW-1185">Reference proteome</keyword>
<dbReference type="Pfam" id="PF04978">
    <property type="entry name" value="MST"/>
    <property type="match status" value="1"/>
</dbReference>
<evidence type="ECO:0008006" key="3">
    <source>
        <dbReference type="Google" id="ProtNLM"/>
    </source>
</evidence>
<gene>
    <name evidence="1" type="ORF">JO380_001411</name>
</gene>
<dbReference type="RefSeq" id="WP_233421022.1">
    <property type="nucleotide sequence ID" value="NZ_JAUSVM010000001.1"/>
</dbReference>
<dbReference type="Gene3D" id="1.20.120.450">
    <property type="entry name" value="dinb family like domain"/>
    <property type="match status" value="1"/>
</dbReference>
<name>A0ABU0GI23_9CELL</name>
<dbReference type="EMBL" id="JAUSVM010000001">
    <property type="protein sequence ID" value="MDQ0425030.1"/>
    <property type="molecule type" value="Genomic_DNA"/>
</dbReference>
<dbReference type="InterPro" id="IPR034660">
    <property type="entry name" value="DinB/YfiT-like"/>
</dbReference>
<dbReference type="Proteomes" id="UP001240250">
    <property type="component" value="Unassembled WGS sequence"/>
</dbReference>
<evidence type="ECO:0000313" key="2">
    <source>
        <dbReference type="Proteomes" id="UP001240250"/>
    </source>
</evidence>
<organism evidence="1 2">
    <name type="scientific">Cellulomonas iranensis</name>
    <dbReference type="NCBI Taxonomy" id="76862"/>
    <lineage>
        <taxon>Bacteria</taxon>
        <taxon>Bacillati</taxon>
        <taxon>Actinomycetota</taxon>
        <taxon>Actinomycetes</taxon>
        <taxon>Micrococcales</taxon>
        <taxon>Cellulomonadaceae</taxon>
        <taxon>Cellulomonas</taxon>
    </lineage>
</organism>
<comment type="caution">
    <text evidence="1">The sequence shown here is derived from an EMBL/GenBank/DDBJ whole genome shotgun (WGS) entry which is preliminary data.</text>
</comment>
<reference evidence="1 2" key="1">
    <citation type="submission" date="2023-07" db="EMBL/GenBank/DDBJ databases">
        <title>Sequencing the genomes of 1000 actinobacteria strains.</title>
        <authorList>
            <person name="Klenk H.-P."/>
        </authorList>
    </citation>
    <scope>NUCLEOTIDE SEQUENCE [LARGE SCALE GENOMIC DNA]</scope>
    <source>
        <strain evidence="1 2">DSM 14785</strain>
    </source>
</reference>
<dbReference type="InterPro" id="IPR007061">
    <property type="entry name" value="MST-like"/>
</dbReference>